<dbReference type="FunFam" id="1.10.10.10:FF:000001">
    <property type="entry name" value="LysR family transcriptional regulator"/>
    <property type="match status" value="1"/>
</dbReference>
<dbReference type="InterPro" id="IPR058163">
    <property type="entry name" value="LysR-type_TF_proteobact-type"/>
</dbReference>
<proteinExistence type="inferred from homology"/>
<gene>
    <name evidence="6" type="ORF">DCG65_04420</name>
    <name evidence="7" type="ORF">HY36_07075</name>
</gene>
<comment type="similarity">
    <text evidence="1">Belongs to the LysR transcriptional regulatory family.</text>
</comment>
<feature type="domain" description="HTH lysR-type" evidence="5">
    <location>
        <begin position="1"/>
        <end position="59"/>
    </location>
</feature>
<dbReference type="SUPFAM" id="SSF46785">
    <property type="entry name" value="Winged helix' DNA-binding domain"/>
    <property type="match status" value="1"/>
</dbReference>
<organism evidence="7 8">
    <name type="scientific">Hyphomonas atlantica</name>
    <dbReference type="NCBI Taxonomy" id="1280948"/>
    <lineage>
        <taxon>Bacteria</taxon>
        <taxon>Pseudomonadati</taxon>
        <taxon>Pseudomonadota</taxon>
        <taxon>Alphaproteobacteria</taxon>
        <taxon>Hyphomonadales</taxon>
        <taxon>Hyphomonadaceae</taxon>
        <taxon>Hyphomonas</taxon>
    </lineage>
</organism>
<evidence type="ECO:0000256" key="2">
    <source>
        <dbReference type="ARBA" id="ARBA00023015"/>
    </source>
</evidence>
<evidence type="ECO:0000313" key="7">
    <source>
        <dbReference type="EMBL" id="KCZ59887.1"/>
    </source>
</evidence>
<comment type="caution">
    <text evidence="7">The sequence shown here is derived from an EMBL/GenBank/DDBJ whole genome shotgun (WGS) entry which is preliminary data.</text>
</comment>
<dbReference type="Pfam" id="PF00126">
    <property type="entry name" value="HTH_1"/>
    <property type="match status" value="1"/>
</dbReference>
<dbReference type="InterPro" id="IPR005119">
    <property type="entry name" value="LysR_subst-bd"/>
</dbReference>
<dbReference type="PROSITE" id="PS50931">
    <property type="entry name" value="HTH_LYSR"/>
    <property type="match status" value="1"/>
</dbReference>
<evidence type="ECO:0000259" key="5">
    <source>
        <dbReference type="PROSITE" id="PS50931"/>
    </source>
</evidence>
<dbReference type="InterPro" id="IPR036388">
    <property type="entry name" value="WH-like_DNA-bd_sf"/>
</dbReference>
<dbReference type="SUPFAM" id="SSF53850">
    <property type="entry name" value="Periplasmic binding protein-like II"/>
    <property type="match status" value="1"/>
</dbReference>
<evidence type="ECO:0000256" key="1">
    <source>
        <dbReference type="ARBA" id="ARBA00009437"/>
    </source>
</evidence>
<reference evidence="7 8" key="1">
    <citation type="journal article" date="2014" name="Antonie Van Leeuwenhoek">
        <title>Hyphomonas beringensis sp. nov. and Hyphomonas chukchiensis sp. nov., isolated from surface seawater of the Bering Sea and Chukchi Sea.</title>
        <authorList>
            <person name="Li C."/>
            <person name="Lai Q."/>
            <person name="Li G."/>
            <person name="Dong C."/>
            <person name="Wang J."/>
            <person name="Liao Y."/>
            <person name="Shao Z."/>
        </authorList>
    </citation>
    <scope>NUCLEOTIDE SEQUENCE [LARGE SCALE GENOMIC DNA]</scope>
    <source>
        <strain evidence="7 8">22II1-22F38</strain>
    </source>
</reference>
<keyword evidence="3" id="KW-0238">DNA-binding</keyword>
<dbReference type="GO" id="GO:0003677">
    <property type="term" value="F:DNA binding"/>
    <property type="evidence" value="ECO:0007669"/>
    <property type="project" value="UniProtKB-KW"/>
</dbReference>
<dbReference type="EMBL" id="DMBR01000128">
    <property type="protein sequence ID" value="HAE93780.1"/>
    <property type="molecule type" value="Genomic_DNA"/>
</dbReference>
<dbReference type="GO" id="GO:0003700">
    <property type="term" value="F:DNA-binding transcription factor activity"/>
    <property type="evidence" value="ECO:0007669"/>
    <property type="project" value="InterPro"/>
</dbReference>
<dbReference type="PANTHER" id="PTHR30537">
    <property type="entry name" value="HTH-TYPE TRANSCRIPTIONAL REGULATOR"/>
    <property type="match status" value="1"/>
</dbReference>
<dbReference type="FunFam" id="3.40.190.290:FF:000001">
    <property type="entry name" value="Transcriptional regulator, LysR family"/>
    <property type="match status" value="1"/>
</dbReference>
<dbReference type="Proteomes" id="UP000024547">
    <property type="component" value="Unassembled WGS sequence"/>
</dbReference>
<dbReference type="InterPro" id="IPR036390">
    <property type="entry name" value="WH_DNA-bd_sf"/>
</dbReference>
<evidence type="ECO:0000313" key="9">
    <source>
        <dbReference type="Proteomes" id="UP000259173"/>
    </source>
</evidence>
<protein>
    <submittedName>
        <fullName evidence="6">LysR family transcriptional regulator</fullName>
    </submittedName>
</protein>
<dbReference type="PRINTS" id="PR00039">
    <property type="entry name" value="HTHLYSR"/>
</dbReference>
<dbReference type="InterPro" id="IPR000847">
    <property type="entry name" value="LysR_HTH_N"/>
</dbReference>
<dbReference type="EMBL" id="AWFH01000034">
    <property type="protein sequence ID" value="KCZ59887.1"/>
    <property type="molecule type" value="Genomic_DNA"/>
</dbReference>
<dbReference type="PANTHER" id="PTHR30537:SF5">
    <property type="entry name" value="HTH-TYPE TRANSCRIPTIONAL ACTIVATOR TTDR-RELATED"/>
    <property type="match status" value="1"/>
</dbReference>
<dbReference type="Gene3D" id="3.40.190.290">
    <property type="match status" value="1"/>
</dbReference>
<evidence type="ECO:0000256" key="4">
    <source>
        <dbReference type="ARBA" id="ARBA00023163"/>
    </source>
</evidence>
<dbReference type="Proteomes" id="UP000259173">
    <property type="component" value="Unassembled WGS sequence"/>
</dbReference>
<dbReference type="PATRIC" id="fig|1280948.3.peg.2512"/>
<dbReference type="Gene3D" id="1.10.10.10">
    <property type="entry name" value="Winged helix-like DNA-binding domain superfamily/Winged helix DNA-binding domain"/>
    <property type="match status" value="1"/>
</dbReference>
<dbReference type="STRING" id="1280948.HY36_07075"/>
<sequence>MDRFSSLTVFRRVVERGSFSAAARDLNYSNAAVSKMVKDLEAELGAQLIVRTTRSLHLTEIGQTYFDQVSDLLDGLAAADEQVRADTGTPRGRLRIAAPMSFGLATVAHMLPRFAARYPDIRIDLVMNDQFVDVVDGGFDLAIRGGALADSSLRARKLLDIRRILCAAPDYLSRHTPPATPKDLVHHACLVYSGAQSPDIWHVHNGADQAAIPVRSVFRANSSLAVREAARSGLGIALVPDLYVRDALSSGDLVRILPDWDGAPHALFALYPAHREQSLKHRLLIDFLVEEFAGLTSARA</sequence>
<evidence type="ECO:0000313" key="8">
    <source>
        <dbReference type="Proteomes" id="UP000024547"/>
    </source>
</evidence>
<dbReference type="RefSeq" id="WP_035553216.1">
    <property type="nucleotide sequence ID" value="NZ_AWFH01000034.1"/>
</dbReference>
<keyword evidence="2" id="KW-0805">Transcription regulation</keyword>
<dbReference type="AlphaFoldDB" id="A0A059DZX4"/>
<dbReference type="GeneID" id="92501487"/>
<dbReference type="CDD" id="cd08422">
    <property type="entry name" value="PBP2_CrgA_like"/>
    <property type="match status" value="1"/>
</dbReference>
<keyword evidence="8" id="KW-1185">Reference proteome</keyword>
<evidence type="ECO:0000313" key="6">
    <source>
        <dbReference type="EMBL" id="HAE93780.1"/>
    </source>
</evidence>
<dbReference type="eggNOG" id="COG0583">
    <property type="taxonomic scope" value="Bacteria"/>
</dbReference>
<keyword evidence="4" id="KW-0804">Transcription</keyword>
<dbReference type="Pfam" id="PF03466">
    <property type="entry name" value="LysR_substrate"/>
    <property type="match status" value="1"/>
</dbReference>
<evidence type="ECO:0000256" key="3">
    <source>
        <dbReference type="ARBA" id="ARBA00023125"/>
    </source>
</evidence>
<accession>A0A059DZX4</accession>
<dbReference type="OrthoDB" id="9813056at2"/>
<name>A0A059DZX4_9PROT</name>
<reference evidence="6 9" key="2">
    <citation type="journal article" date="2018" name="Nat. Biotechnol.">
        <title>A standardized bacterial taxonomy based on genome phylogeny substantially revises the tree of life.</title>
        <authorList>
            <person name="Parks D.H."/>
            <person name="Chuvochina M."/>
            <person name="Waite D.W."/>
            <person name="Rinke C."/>
            <person name="Skarshewski A."/>
            <person name="Chaumeil P.A."/>
            <person name="Hugenholtz P."/>
        </authorList>
    </citation>
    <scope>NUCLEOTIDE SEQUENCE [LARGE SCALE GENOMIC DNA]</scope>
    <source>
        <strain evidence="6">UBA8557</strain>
    </source>
</reference>